<feature type="transmembrane region" description="Helical" evidence="1">
    <location>
        <begin position="213"/>
        <end position="233"/>
    </location>
</feature>
<reference evidence="2" key="1">
    <citation type="journal article" date="2015" name="Nature">
        <title>Complex archaea that bridge the gap between prokaryotes and eukaryotes.</title>
        <authorList>
            <person name="Spang A."/>
            <person name="Saw J.H."/>
            <person name="Jorgensen S.L."/>
            <person name="Zaremba-Niedzwiedzka K."/>
            <person name="Martijn J."/>
            <person name="Lind A.E."/>
            <person name="van Eijk R."/>
            <person name="Schleper C."/>
            <person name="Guy L."/>
            <person name="Ettema T.J."/>
        </authorList>
    </citation>
    <scope>NUCLEOTIDE SEQUENCE</scope>
</reference>
<name>A0A0F9C5M4_9ZZZZ</name>
<dbReference type="SUPFAM" id="SSF46785">
    <property type="entry name" value="Winged helix' DNA-binding domain"/>
    <property type="match status" value="1"/>
</dbReference>
<evidence type="ECO:0000313" key="2">
    <source>
        <dbReference type="EMBL" id="KKL21607.1"/>
    </source>
</evidence>
<proteinExistence type="predicted"/>
<dbReference type="EMBL" id="LAZR01037666">
    <property type="protein sequence ID" value="KKL21607.1"/>
    <property type="molecule type" value="Genomic_DNA"/>
</dbReference>
<organism evidence="2">
    <name type="scientific">marine sediment metagenome</name>
    <dbReference type="NCBI Taxonomy" id="412755"/>
    <lineage>
        <taxon>unclassified sequences</taxon>
        <taxon>metagenomes</taxon>
        <taxon>ecological metagenomes</taxon>
    </lineage>
</organism>
<dbReference type="InterPro" id="IPR036390">
    <property type="entry name" value="WH_DNA-bd_sf"/>
</dbReference>
<accession>A0A0F9C5M4</accession>
<keyword evidence="1" id="KW-0472">Membrane</keyword>
<feature type="transmembrane region" description="Helical" evidence="1">
    <location>
        <begin position="27"/>
        <end position="50"/>
    </location>
</feature>
<gene>
    <name evidence="2" type="ORF">LCGC14_2443770</name>
</gene>
<comment type="caution">
    <text evidence="2">The sequence shown here is derived from an EMBL/GenBank/DDBJ whole genome shotgun (WGS) entry which is preliminary data.</text>
</comment>
<keyword evidence="1" id="KW-0812">Transmembrane</keyword>
<evidence type="ECO:0000256" key="1">
    <source>
        <dbReference type="SAM" id="Phobius"/>
    </source>
</evidence>
<protein>
    <submittedName>
        <fullName evidence="2">Uncharacterized protein</fullName>
    </submittedName>
</protein>
<dbReference type="AlphaFoldDB" id="A0A0F9C5M4"/>
<keyword evidence="1" id="KW-1133">Transmembrane helix</keyword>
<sequence length="335" mass="37396">MNQQLNPLHRQESILEDGMLFVRTESILQTMAKLPILLAGLIIMAIAMPFQNSHSLTKSMDLIIYSDGSTHITSEIEVDSLEVDFALSLFGNEIDNFVAIGENDVLLSVEITNDVATVGTFGSSTISINYDIHDLVSKEGRIWTFTLDATTDYTLLMPENSVIVGMSALPLNMEIVDERTKLLLPSGSSEINYVFGTSTMFPPTPTLENEFDSTLIVIGGAVAAAGAIGAVLLRRSKKKPERITTTTMVETGKPIDPETIFNLRPDLREDDKELINFIFNNGGQALESELRKKFLQPRTTMWRAVKRLERQGIIEIEKKDMQNLVRIKKELEDEQ</sequence>